<dbReference type="AlphaFoldDB" id="A0A0R2PSR7"/>
<dbReference type="SUPFAM" id="SSF54427">
    <property type="entry name" value="NTF2-like"/>
    <property type="match status" value="1"/>
</dbReference>
<dbReference type="PANTHER" id="PTHR41252">
    <property type="entry name" value="BLR2505 PROTEIN"/>
    <property type="match status" value="1"/>
</dbReference>
<keyword evidence="1" id="KW-0732">Signal</keyword>
<feature type="domain" description="SnoaL-like" evidence="2">
    <location>
        <begin position="41"/>
        <end position="137"/>
    </location>
</feature>
<organism evidence="3 4">
    <name type="scientific">SAR86 cluster bacterium BACL1 MAG-120920-bin57</name>
    <dbReference type="NCBI Taxonomy" id="1655571"/>
    <lineage>
        <taxon>Bacteria</taxon>
        <taxon>Pseudomonadati</taxon>
        <taxon>Pseudomonadota</taxon>
        <taxon>Gammaproteobacteria</taxon>
        <taxon>SAR86 cluster</taxon>
    </lineage>
</organism>
<feature type="signal peptide" evidence="1">
    <location>
        <begin position="1"/>
        <end position="18"/>
    </location>
</feature>
<dbReference type="Gene3D" id="3.10.450.50">
    <property type="match status" value="1"/>
</dbReference>
<dbReference type="Pfam" id="PF12680">
    <property type="entry name" value="SnoaL_2"/>
    <property type="match status" value="1"/>
</dbReference>
<feature type="chain" id="PRO_5006586878" description="SnoaL-like domain-containing protein" evidence="1">
    <location>
        <begin position="19"/>
        <end position="155"/>
    </location>
</feature>
<reference evidence="4" key="1">
    <citation type="submission" date="2015-10" db="EMBL/GenBank/DDBJ databases">
        <title>Metagenome-Assembled Genomes uncover a global brackish microbiome.</title>
        <authorList>
            <person name="Hugerth L.W."/>
            <person name="Larsson J."/>
            <person name="Alneberg J."/>
            <person name="Lindh M.V."/>
            <person name="Legrand C."/>
            <person name="Pinhassi J."/>
            <person name="Andersson A."/>
        </authorList>
    </citation>
    <scope>NUCLEOTIDE SEQUENCE [LARGE SCALE GENOMIC DNA]</scope>
</reference>
<comment type="caution">
    <text evidence="3">The sequence shown here is derived from an EMBL/GenBank/DDBJ whole genome shotgun (WGS) entry which is preliminary data.</text>
</comment>
<protein>
    <recommendedName>
        <fullName evidence="2">SnoaL-like domain-containing protein</fullName>
    </recommendedName>
</protein>
<dbReference type="Proteomes" id="UP000050874">
    <property type="component" value="Unassembled WGS sequence"/>
</dbReference>
<evidence type="ECO:0000256" key="1">
    <source>
        <dbReference type="SAM" id="SignalP"/>
    </source>
</evidence>
<evidence type="ECO:0000313" key="4">
    <source>
        <dbReference type="Proteomes" id="UP000050874"/>
    </source>
</evidence>
<gene>
    <name evidence="3" type="ORF">ABR63_05850</name>
</gene>
<proteinExistence type="predicted"/>
<dbReference type="PANTHER" id="PTHR41252:SF1">
    <property type="entry name" value="BLR2505 PROTEIN"/>
    <property type="match status" value="1"/>
</dbReference>
<evidence type="ECO:0000259" key="2">
    <source>
        <dbReference type="Pfam" id="PF12680"/>
    </source>
</evidence>
<dbReference type="InterPro" id="IPR032710">
    <property type="entry name" value="NTF2-like_dom_sf"/>
</dbReference>
<dbReference type="InterPro" id="IPR037401">
    <property type="entry name" value="SnoaL-like"/>
</dbReference>
<evidence type="ECO:0000313" key="3">
    <source>
        <dbReference type="EMBL" id="KRO40949.1"/>
    </source>
</evidence>
<accession>A0A0R2PSR7</accession>
<sequence length="155" mass="17067">MKSILISLMFIASFGVQAGHHEGDKAGHHEGHQDPKSVVMQAYETFSSGDTDAWAALHADDLVFTVFGNIASSGKHLGREAVIQNVFEPISVHWPKFKITPMAYYTDGNMVFVHSKMTADNLDTETMHMFKVENGIIQTFTAFDDTDSMAAADVL</sequence>
<name>A0A0R2PSR7_9GAMM</name>
<dbReference type="EMBL" id="LIAV01000042">
    <property type="protein sequence ID" value="KRO40949.1"/>
    <property type="molecule type" value="Genomic_DNA"/>
</dbReference>